<gene>
    <name evidence="1" type="ORF">I553_9205</name>
</gene>
<dbReference type="PATRIC" id="fig|1299334.3.peg.6700"/>
<sequence>MHQLFGCDIPDVVDPGFLGGEVDRCRYPGSLFSFFSIRAAQDAHVIPPMSNSTWRLGFFG</sequence>
<reference evidence="1" key="1">
    <citation type="submission" date="2014-01" db="EMBL/GenBank/DDBJ databases">
        <authorList>
            <person name="Brown-Elliot B."/>
            <person name="Wallace R."/>
            <person name="Lenaerts A."/>
            <person name="Ordway D."/>
            <person name="DeGroote M.A."/>
            <person name="Parker T."/>
            <person name="Sizemore C."/>
            <person name="Tallon L.J."/>
            <person name="Sadzewicz L.K."/>
            <person name="Sengamalay N."/>
            <person name="Fraser C.M."/>
            <person name="Hine E."/>
            <person name="Shefchek K.A."/>
            <person name="Das S.P."/>
            <person name="Tettelin H."/>
        </authorList>
    </citation>
    <scope>NUCLEOTIDE SEQUENCE [LARGE SCALE GENOMIC DNA]</scope>
    <source>
        <strain evidence="1">4042</strain>
    </source>
</reference>
<dbReference type="AlphaFoldDB" id="X8AAK7"/>
<accession>X8AAK7</accession>
<organism evidence="1">
    <name type="scientific">Mycobacterium xenopi 4042</name>
    <dbReference type="NCBI Taxonomy" id="1299334"/>
    <lineage>
        <taxon>Bacteria</taxon>
        <taxon>Bacillati</taxon>
        <taxon>Actinomycetota</taxon>
        <taxon>Actinomycetes</taxon>
        <taxon>Mycobacteriales</taxon>
        <taxon>Mycobacteriaceae</taxon>
        <taxon>Mycobacterium</taxon>
    </lineage>
</organism>
<comment type="caution">
    <text evidence="1">The sequence shown here is derived from an EMBL/GenBank/DDBJ whole genome shotgun (WGS) entry which is preliminary data.</text>
</comment>
<name>X8AAK7_MYCXE</name>
<dbReference type="EMBL" id="JAOB01000062">
    <property type="protein sequence ID" value="EUA27900.1"/>
    <property type="molecule type" value="Genomic_DNA"/>
</dbReference>
<proteinExistence type="predicted"/>
<protein>
    <submittedName>
        <fullName evidence="1">Putative cation-transporting P-type ATPase domain protein</fullName>
    </submittedName>
</protein>
<evidence type="ECO:0000313" key="1">
    <source>
        <dbReference type="EMBL" id="EUA27900.1"/>
    </source>
</evidence>